<dbReference type="InterPro" id="IPR025419">
    <property type="entry name" value="DUF4142"/>
</dbReference>
<dbReference type="Gene3D" id="1.20.1260.10">
    <property type="match status" value="1"/>
</dbReference>
<keyword evidence="3" id="KW-1185">Reference proteome</keyword>
<comment type="caution">
    <text evidence="2">The sequence shown here is derived from an EMBL/GenBank/DDBJ whole genome shotgun (WGS) entry which is preliminary data.</text>
</comment>
<feature type="domain" description="DUF4142" evidence="1">
    <location>
        <begin position="82"/>
        <end position="215"/>
    </location>
</feature>
<reference evidence="3" key="1">
    <citation type="submission" date="2014-04" db="EMBL/GenBank/DDBJ databases">
        <title>Whole-Genome optical mapping and complete genome sequence of Sphingobacterium deserti sp. nov., a new spaces isolated from desert in the west of China.</title>
        <authorList>
            <person name="Teng C."/>
            <person name="Zhou Z."/>
            <person name="Li X."/>
            <person name="Chen M."/>
            <person name="Lin M."/>
            <person name="Wang L."/>
            <person name="Su S."/>
            <person name="Zhang C."/>
            <person name="Zhang W."/>
        </authorList>
    </citation>
    <scope>NUCLEOTIDE SEQUENCE [LARGE SCALE GENOMIC DNA]</scope>
    <source>
        <strain evidence="3">ACCC05744</strain>
    </source>
</reference>
<accession>A0A0B8T463</accession>
<dbReference type="EMBL" id="JJMU01000001">
    <property type="protein sequence ID" value="KGE16211.1"/>
    <property type="molecule type" value="Genomic_DNA"/>
</dbReference>
<gene>
    <name evidence="2" type="ORF">DI53_0044</name>
</gene>
<dbReference type="PANTHER" id="PTHR38593">
    <property type="entry name" value="BLR2558 PROTEIN"/>
    <property type="match status" value="1"/>
</dbReference>
<proteinExistence type="predicted"/>
<dbReference type="Proteomes" id="UP000031802">
    <property type="component" value="Unassembled WGS sequence"/>
</dbReference>
<evidence type="ECO:0000259" key="1">
    <source>
        <dbReference type="Pfam" id="PF13628"/>
    </source>
</evidence>
<dbReference type="InterPro" id="IPR012347">
    <property type="entry name" value="Ferritin-like"/>
</dbReference>
<organism evidence="2 3">
    <name type="scientific">Sphingobacterium deserti</name>
    <dbReference type="NCBI Taxonomy" id="1229276"/>
    <lineage>
        <taxon>Bacteria</taxon>
        <taxon>Pseudomonadati</taxon>
        <taxon>Bacteroidota</taxon>
        <taxon>Sphingobacteriia</taxon>
        <taxon>Sphingobacteriales</taxon>
        <taxon>Sphingobacteriaceae</taxon>
        <taxon>Sphingobacterium</taxon>
    </lineage>
</organism>
<name>A0A0B8T463_9SPHI</name>
<protein>
    <recommendedName>
        <fullName evidence="1">DUF4142 domain-containing protein</fullName>
    </recommendedName>
</protein>
<dbReference type="STRING" id="1229276.DI53_0044"/>
<dbReference type="Pfam" id="PF13628">
    <property type="entry name" value="DUF4142"/>
    <property type="match status" value="1"/>
</dbReference>
<dbReference type="eggNOG" id="COG3652">
    <property type="taxonomic scope" value="Bacteria"/>
</dbReference>
<reference evidence="2 3" key="2">
    <citation type="journal article" date="2015" name="PLoS ONE">
        <title>Whole-Genome Optical Mapping and Finished Genome Sequence of Sphingobacterium deserti sp. nov., a New Species Isolated from the Western Desert of China.</title>
        <authorList>
            <person name="Teng C."/>
            <person name="Zhou Z."/>
            <person name="Molnar I."/>
            <person name="Li X."/>
            <person name="Tang R."/>
            <person name="Chen M."/>
            <person name="Wang L."/>
            <person name="Su S."/>
            <person name="Zhang W."/>
            <person name="Lin M."/>
        </authorList>
    </citation>
    <scope>NUCLEOTIDE SEQUENCE [LARGE SCALE GENOMIC DNA]</scope>
    <source>
        <strain evidence="3">ACCC05744</strain>
    </source>
</reference>
<dbReference type="AlphaFoldDB" id="A0A0B8T463"/>
<dbReference type="PANTHER" id="PTHR38593:SF1">
    <property type="entry name" value="BLR2558 PROTEIN"/>
    <property type="match status" value="1"/>
</dbReference>
<evidence type="ECO:0000313" key="3">
    <source>
        <dbReference type="Proteomes" id="UP000031802"/>
    </source>
</evidence>
<sequence length="221" mass="24038">MNNHAVCSFIMNKHQKMKKIAYILAISAAASGLQACGSGSATANNMSDSTAMSTDSMHMHTDSMSMDSMVMDSMTMQSSAMDTTFVNTAAIAGMAEVQMSELAQQHASHAKVKEFANMMVTDHSRANAELKQIAGSKNLMLPEKLDKAHMDKLTMLKSKKGAEFDKAYVMAMVEGHEKTVALMEQGSMSLKDADLKKFATKTTPVVKSHLEAIKKIKSEMK</sequence>
<dbReference type="PATRIC" id="fig|1229276.3.peg.48"/>
<evidence type="ECO:0000313" key="2">
    <source>
        <dbReference type="EMBL" id="KGE16211.1"/>
    </source>
</evidence>